<dbReference type="GO" id="GO:0043683">
    <property type="term" value="P:type IV pilus assembly"/>
    <property type="evidence" value="ECO:0007669"/>
    <property type="project" value="InterPro"/>
</dbReference>
<accession>A0A378VHW9</accession>
<keyword evidence="2" id="KW-0812">Transmembrane</keyword>
<keyword evidence="2" id="KW-0472">Membrane</keyword>
<proteinExistence type="predicted"/>
<keyword evidence="4" id="KW-1185">Reference proteome</keyword>
<reference evidence="3 4" key="1">
    <citation type="submission" date="2018-06" db="EMBL/GenBank/DDBJ databases">
        <authorList>
            <consortium name="Pathogen Informatics"/>
            <person name="Doyle S."/>
        </authorList>
    </citation>
    <scope>NUCLEOTIDE SEQUENCE [LARGE SCALE GENOMIC DNA]</scope>
    <source>
        <strain evidence="3 4">NCTC10616</strain>
    </source>
</reference>
<keyword evidence="2" id="KW-1133">Transmembrane helix</keyword>
<protein>
    <submittedName>
        <fullName evidence="3">Pilin</fullName>
    </submittedName>
</protein>
<dbReference type="AlphaFoldDB" id="A0A378VHW9"/>
<dbReference type="InterPro" id="IPR045584">
    <property type="entry name" value="Pilin-like"/>
</dbReference>
<dbReference type="InterPro" id="IPR031982">
    <property type="entry name" value="PilE-like"/>
</dbReference>
<evidence type="ECO:0000256" key="2">
    <source>
        <dbReference type="SAM" id="Phobius"/>
    </source>
</evidence>
<comment type="subunit">
    <text evidence="1">The pili are polar flexible filaments of about 5.4 nanometers diameter and 2.5 micrometers average length; they consist of only a single polypeptide chain arranged in a helical configuration of five subunits per turn in the assembled pilus.</text>
</comment>
<dbReference type="SUPFAM" id="SSF54523">
    <property type="entry name" value="Pili subunits"/>
    <property type="match status" value="1"/>
</dbReference>
<dbReference type="PROSITE" id="PS00409">
    <property type="entry name" value="PROKAR_NTER_METHYL"/>
    <property type="match status" value="1"/>
</dbReference>
<dbReference type="Pfam" id="PF07963">
    <property type="entry name" value="N_methyl"/>
    <property type="match status" value="1"/>
</dbReference>
<dbReference type="RefSeq" id="WP_003709501.1">
    <property type="nucleotide sequence ID" value="NZ_LR590477.1"/>
</dbReference>
<dbReference type="Pfam" id="PF16732">
    <property type="entry name" value="ComP_DUS"/>
    <property type="match status" value="1"/>
</dbReference>
<gene>
    <name evidence="3" type="primary">pilE_1</name>
    <name evidence="3" type="ORF">NCTC10616_00162</name>
</gene>
<evidence type="ECO:0000256" key="1">
    <source>
        <dbReference type="ARBA" id="ARBA00011156"/>
    </source>
</evidence>
<sequence>MKNVQKGFTLLELLIAVAILSILTLIAYPSYKAYTRRIRLSEVKSTLLMNAQNLERYYRQKGTFDNYDPKKLKQNKYFNITLSKVTPDHFTLQAVPDPATNEGETCIVTLNDGGTLSAAGNGQSCPDFD</sequence>
<feature type="transmembrane region" description="Helical" evidence="2">
    <location>
        <begin position="13"/>
        <end position="31"/>
    </location>
</feature>
<evidence type="ECO:0000313" key="4">
    <source>
        <dbReference type="Proteomes" id="UP000254193"/>
    </source>
</evidence>
<dbReference type="Gene3D" id="3.30.700.10">
    <property type="entry name" value="Glycoprotein, Type 4 Pilin"/>
    <property type="match status" value="1"/>
</dbReference>
<dbReference type="NCBIfam" id="TIGR02532">
    <property type="entry name" value="IV_pilin_GFxxxE"/>
    <property type="match status" value="1"/>
</dbReference>
<dbReference type="InterPro" id="IPR012902">
    <property type="entry name" value="N_methyl_site"/>
</dbReference>
<dbReference type="EMBL" id="UGRO01000002">
    <property type="protein sequence ID" value="SUA16523.1"/>
    <property type="molecule type" value="Genomic_DNA"/>
</dbReference>
<name>A0A378VHW9_NEILA</name>
<organism evidence="3 4">
    <name type="scientific">Neisseria lactamica</name>
    <dbReference type="NCBI Taxonomy" id="486"/>
    <lineage>
        <taxon>Bacteria</taxon>
        <taxon>Pseudomonadati</taxon>
        <taxon>Pseudomonadota</taxon>
        <taxon>Betaproteobacteria</taxon>
        <taxon>Neisseriales</taxon>
        <taxon>Neisseriaceae</taxon>
        <taxon>Neisseria</taxon>
    </lineage>
</organism>
<evidence type="ECO:0000313" key="3">
    <source>
        <dbReference type="EMBL" id="SUA16523.1"/>
    </source>
</evidence>
<dbReference type="Proteomes" id="UP000254193">
    <property type="component" value="Unassembled WGS sequence"/>
</dbReference>